<evidence type="ECO:0000313" key="4">
    <source>
        <dbReference type="Proteomes" id="UP000006727"/>
    </source>
</evidence>
<name>A0A2K1IS10_PHYPA</name>
<reference evidence="2 4" key="2">
    <citation type="journal article" date="2018" name="Plant J.">
        <title>The Physcomitrella patens chromosome-scale assembly reveals moss genome structure and evolution.</title>
        <authorList>
            <person name="Lang D."/>
            <person name="Ullrich K.K."/>
            <person name="Murat F."/>
            <person name="Fuchs J."/>
            <person name="Jenkins J."/>
            <person name="Haas F.B."/>
            <person name="Piednoel M."/>
            <person name="Gundlach H."/>
            <person name="Van Bel M."/>
            <person name="Meyberg R."/>
            <person name="Vives C."/>
            <person name="Morata J."/>
            <person name="Symeonidi A."/>
            <person name="Hiss M."/>
            <person name="Muchero W."/>
            <person name="Kamisugi Y."/>
            <person name="Saleh O."/>
            <person name="Blanc G."/>
            <person name="Decker E.L."/>
            <person name="van Gessel N."/>
            <person name="Grimwood J."/>
            <person name="Hayes R.D."/>
            <person name="Graham S.W."/>
            <person name="Gunter L.E."/>
            <person name="McDaniel S.F."/>
            <person name="Hoernstein S.N.W."/>
            <person name="Larsson A."/>
            <person name="Li F.W."/>
            <person name="Perroud P.F."/>
            <person name="Phillips J."/>
            <person name="Ranjan P."/>
            <person name="Rokshar D.S."/>
            <person name="Rothfels C.J."/>
            <person name="Schneider L."/>
            <person name="Shu S."/>
            <person name="Stevenson D.W."/>
            <person name="Thummler F."/>
            <person name="Tillich M."/>
            <person name="Villarreal Aguilar J.C."/>
            <person name="Widiez T."/>
            <person name="Wong G.K."/>
            <person name="Wymore A."/>
            <person name="Zhang Y."/>
            <person name="Zimmer A.D."/>
            <person name="Quatrano R.S."/>
            <person name="Mayer K.F.X."/>
            <person name="Goodstein D."/>
            <person name="Casacuberta J.M."/>
            <person name="Vandepoele K."/>
            <person name="Reski R."/>
            <person name="Cuming A.C."/>
            <person name="Tuskan G.A."/>
            <person name="Maumus F."/>
            <person name="Salse J."/>
            <person name="Schmutz J."/>
            <person name="Rensing S.A."/>
        </authorList>
    </citation>
    <scope>NUCLEOTIDE SEQUENCE [LARGE SCALE GENOMIC DNA]</scope>
    <source>
        <strain evidence="3 4">cv. Gransden 2004</strain>
    </source>
</reference>
<dbReference type="Proteomes" id="UP000006727">
    <property type="component" value="Chromosome 21"/>
</dbReference>
<dbReference type="EnsemblPlants" id="Pp3c21_14900V3.2">
    <property type="protein sequence ID" value="PAC:32914831.CDS.1"/>
    <property type="gene ID" value="Pp3c21_14900"/>
</dbReference>
<keyword evidence="4" id="KW-1185">Reference proteome</keyword>
<evidence type="ECO:0000313" key="2">
    <source>
        <dbReference type="EMBL" id="PNR32070.1"/>
    </source>
</evidence>
<dbReference type="Gramene" id="Pp3c21_14900V3.2">
    <property type="protein sequence ID" value="PAC:32914831.CDS.1"/>
    <property type="gene ID" value="Pp3c21_14900"/>
</dbReference>
<dbReference type="EnsemblPlants" id="Pp3c21_14900V3.1">
    <property type="protein sequence ID" value="PAC:32914830.CDS.1"/>
    <property type="gene ID" value="Pp3c21_14900"/>
</dbReference>
<evidence type="ECO:0000313" key="3">
    <source>
        <dbReference type="EnsemblPlants" id="PAC:32914830.CDS.1"/>
    </source>
</evidence>
<evidence type="ECO:0000256" key="1">
    <source>
        <dbReference type="SAM" id="MobiDB-lite"/>
    </source>
</evidence>
<dbReference type="InParanoid" id="A0A2K1IS10"/>
<organism evidence="2">
    <name type="scientific">Physcomitrium patens</name>
    <name type="common">Spreading-leaved earth moss</name>
    <name type="synonym">Physcomitrella patens</name>
    <dbReference type="NCBI Taxonomy" id="3218"/>
    <lineage>
        <taxon>Eukaryota</taxon>
        <taxon>Viridiplantae</taxon>
        <taxon>Streptophyta</taxon>
        <taxon>Embryophyta</taxon>
        <taxon>Bryophyta</taxon>
        <taxon>Bryophytina</taxon>
        <taxon>Bryopsida</taxon>
        <taxon>Funariidae</taxon>
        <taxon>Funariales</taxon>
        <taxon>Funariaceae</taxon>
        <taxon>Physcomitrium</taxon>
    </lineage>
</organism>
<dbReference type="EMBL" id="ABEU02000021">
    <property type="protein sequence ID" value="PNR32070.1"/>
    <property type="molecule type" value="Genomic_DNA"/>
</dbReference>
<dbReference type="AlphaFoldDB" id="A0A2K1IS10"/>
<gene>
    <name evidence="2" type="ORF">PHYPA_026195</name>
</gene>
<reference evidence="3" key="3">
    <citation type="submission" date="2020-12" db="UniProtKB">
        <authorList>
            <consortium name="EnsemblPlants"/>
        </authorList>
    </citation>
    <scope>IDENTIFICATION</scope>
</reference>
<feature type="region of interest" description="Disordered" evidence="1">
    <location>
        <begin position="25"/>
        <end position="44"/>
    </location>
</feature>
<accession>A0A2K1IS10</accession>
<proteinExistence type="predicted"/>
<reference evidence="2 4" key="1">
    <citation type="journal article" date="2008" name="Science">
        <title>The Physcomitrella genome reveals evolutionary insights into the conquest of land by plants.</title>
        <authorList>
            <person name="Rensing S."/>
            <person name="Lang D."/>
            <person name="Zimmer A."/>
            <person name="Terry A."/>
            <person name="Salamov A."/>
            <person name="Shapiro H."/>
            <person name="Nishiyama T."/>
            <person name="Perroud P.-F."/>
            <person name="Lindquist E."/>
            <person name="Kamisugi Y."/>
            <person name="Tanahashi T."/>
            <person name="Sakakibara K."/>
            <person name="Fujita T."/>
            <person name="Oishi K."/>
            <person name="Shin-I T."/>
            <person name="Kuroki Y."/>
            <person name="Toyoda A."/>
            <person name="Suzuki Y."/>
            <person name="Hashimoto A."/>
            <person name="Yamaguchi K."/>
            <person name="Sugano A."/>
            <person name="Kohara Y."/>
            <person name="Fujiyama A."/>
            <person name="Anterola A."/>
            <person name="Aoki S."/>
            <person name="Ashton N."/>
            <person name="Barbazuk W.B."/>
            <person name="Barker E."/>
            <person name="Bennetzen J."/>
            <person name="Bezanilla M."/>
            <person name="Blankenship R."/>
            <person name="Cho S.H."/>
            <person name="Dutcher S."/>
            <person name="Estelle M."/>
            <person name="Fawcett J.A."/>
            <person name="Gundlach H."/>
            <person name="Hanada K."/>
            <person name="Heyl A."/>
            <person name="Hicks K.A."/>
            <person name="Hugh J."/>
            <person name="Lohr M."/>
            <person name="Mayer K."/>
            <person name="Melkozernov A."/>
            <person name="Murata T."/>
            <person name="Nelson D."/>
            <person name="Pils B."/>
            <person name="Prigge M."/>
            <person name="Reiss B."/>
            <person name="Renner T."/>
            <person name="Rombauts S."/>
            <person name="Rushton P."/>
            <person name="Sanderfoot A."/>
            <person name="Schween G."/>
            <person name="Shiu S.-H."/>
            <person name="Stueber K."/>
            <person name="Theodoulou F.L."/>
            <person name="Tu H."/>
            <person name="Van de Peer Y."/>
            <person name="Verrier P.J."/>
            <person name="Waters E."/>
            <person name="Wood A."/>
            <person name="Yang L."/>
            <person name="Cove D."/>
            <person name="Cuming A."/>
            <person name="Hasebe M."/>
            <person name="Lucas S."/>
            <person name="Mishler D.B."/>
            <person name="Reski R."/>
            <person name="Grigoriev I."/>
            <person name="Quatrano R.S."/>
            <person name="Boore J.L."/>
        </authorList>
    </citation>
    <scope>NUCLEOTIDE SEQUENCE [LARGE SCALE GENOMIC DNA]</scope>
    <source>
        <strain evidence="3 4">cv. Gransden 2004</strain>
    </source>
</reference>
<sequence>MEAGNYLPLARAVQSLTRIKDAGVRTSADGSLSTTHAKDQREPFSSICSDGDRFRSSRCSYEIQSQADTRCFCSVPTRISAFRR</sequence>
<protein>
    <submittedName>
        <fullName evidence="2 3">Uncharacterized protein</fullName>
    </submittedName>
</protein>
<dbReference type="Gramene" id="Pp3c21_14900V3.1">
    <property type="protein sequence ID" value="PAC:32914830.CDS.1"/>
    <property type="gene ID" value="Pp3c21_14900"/>
</dbReference>